<accession>A0A2B4SBB6</accession>
<feature type="domain" description="Cadherin" evidence="15">
    <location>
        <begin position="1784"/>
        <end position="1888"/>
    </location>
</feature>
<dbReference type="Proteomes" id="UP000225706">
    <property type="component" value="Unassembled WGS sequence"/>
</dbReference>
<dbReference type="FunFam" id="2.60.40.60:FF:000181">
    <property type="entry name" value="Predicted protein"/>
    <property type="match status" value="2"/>
</dbReference>
<comment type="caution">
    <text evidence="16">The sequence shown here is derived from an EMBL/GenBank/DDBJ whole genome shotgun (WGS) entry which is preliminary data.</text>
</comment>
<dbReference type="GO" id="GO:0007156">
    <property type="term" value="P:homophilic cell adhesion via plasma membrane adhesion molecules"/>
    <property type="evidence" value="ECO:0007669"/>
    <property type="project" value="InterPro"/>
</dbReference>
<gene>
    <name evidence="16" type="primary">Cdh23</name>
    <name evidence="16" type="ORF">AWC38_SpisGene8622</name>
</gene>
<evidence type="ECO:0000256" key="5">
    <source>
        <dbReference type="ARBA" id="ARBA00022737"/>
    </source>
</evidence>
<feature type="domain" description="Cadherin" evidence="15">
    <location>
        <begin position="1429"/>
        <end position="1530"/>
    </location>
</feature>
<evidence type="ECO:0000256" key="12">
    <source>
        <dbReference type="PROSITE-ProRule" id="PRU00043"/>
    </source>
</evidence>
<feature type="domain" description="Cadherin" evidence="15">
    <location>
        <begin position="1112"/>
        <end position="1217"/>
    </location>
</feature>
<feature type="domain" description="Cadherin" evidence="15">
    <location>
        <begin position="2295"/>
        <end position="2407"/>
    </location>
</feature>
<feature type="domain" description="Cadherin" evidence="15">
    <location>
        <begin position="910"/>
        <end position="1007"/>
    </location>
</feature>
<evidence type="ECO:0000256" key="10">
    <source>
        <dbReference type="ARBA" id="ARBA00023157"/>
    </source>
</evidence>
<organism evidence="16 17">
    <name type="scientific">Stylophora pistillata</name>
    <name type="common">Smooth cauliflower coral</name>
    <dbReference type="NCBI Taxonomy" id="50429"/>
    <lineage>
        <taxon>Eukaryota</taxon>
        <taxon>Metazoa</taxon>
        <taxon>Cnidaria</taxon>
        <taxon>Anthozoa</taxon>
        <taxon>Hexacorallia</taxon>
        <taxon>Scleractinia</taxon>
        <taxon>Astrocoeniina</taxon>
        <taxon>Pocilloporidae</taxon>
        <taxon>Stylophora</taxon>
    </lineage>
</organism>
<dbReference type="FunFam" id="2.60.40.60:FF:000039">
    <property type="entry name" value="FAT atypical cadherin 3"/>
    <property type="match status" value="1"/>
</dbReference>
<dbReference type="GO" id="GO:0005886">
    <property type="term" value="C:plasma membrane"/>
    <property type="evidence" value="ECO:0007669"/>
    <property type="project" value="UniProtKB-SubCell"/>
</dbReference>
<feature type="compositionally biased region" description="Low complexity" evidence="13">
    <location>
        <begin position="2747"/>
        <end position="2771"/>
    </location>
</feature>
<dbReference type="Pfam" id="PF00028">
    <property type="entry name" value="Cadherin"/>
    <property type="match status" value="20"/>
</dbReference>
<feature type="region of interest" description="Disordered" evidence="13">
    <location>
        <begin position="2354"/>
        <end position="2384"/>
    </location>
</feature>
<keyword evidence="17" id="KW-1185">Reference proteome</keyword>
<evidence type="ECO:0000256" key="1">
    <source>
        <dbReference type="ARBA" id="ARBA00004167"/>
    </source>
</evidence>
<keyword evidence="11" id="KW-0325">Glycoprotein</keyword>
<feature type="domain" description="Cadherin" evidence="15">
    <location>
        <begin position="1218"/>
        <end position="1324"/>
    </location>
</feature>
<keyword evidence="3 14" id="KW-0812">Transmembrane</keyword>
<evidence type="ECO:0000256" key="8">
    <source>
        <dbReference type="ARBA" id="ARBA00022989"/>
    </source>
</evidence>
<keyword evidence="8 14" id="KW-1133">Transmembrane helix</keyword>
<name>A0A2B4SBB6_STYPI</name>
<comment type="subcellular location">
    <subcellularLocation>
        <location evidence="1">Membrane</location>
        <topology evidence="1">Single-pass membrane protein</topology>
    </subcellularLocation>
</comment>
<reference evidence="17" key="1">
    <citation type="journal article" date="2017" name="bioRxiv">
        <title>Comparative analysis of the genomes of Stylophora pistillata and Acropora digitifera provides evidence for extensive differences between species of corals.</title>
        <authorList>
            <person name="Voolstra C.R."/>
            <person name="Li Y."/>
            <person name="Liew Y.J."/>
            <person name="Baumgarten S."/>
            <person name="Zoccola D."/>
            <person name="Flot J.-F."/>
            <person name="Tambutte S."/>
            <person name="Allemand D."/>
            <person name="Aranda M."/>
        </authorList>
    </citation>
    <scope>NUCLEOTIDE SEQUENCE [LARGE SCALE GENOMIC DNA]</scope>
</reference>
<dbReference type="FunFam" id="2.60.40.60:FF:000275">
    <property type="entry name" value="Si:dkey-30k22.7"/>
    <property type="match status" value="1"/>
</dbReference>
<protein>
    <submittedName>
        <fullName evidence="16">Cadherin-23</fullName>
    </submittedName>
</protein>
<evidence type="ECO:0000256" key="7">
    <source>
        <dbReference type="ARBA" id="ARBA00022889"/>
    </source>
</evidence>
<evidence type="ECO:0000256" key="13">
    <source>
        <dbReference type="SAM" id="MobiDB-lite"/>
    </source>
</evidence>
<dbReference type="InterPro" id="IPR020894">
    <property type="entry name" value="Cadherin_CS"/>
</dbReference>
<feature type="domain" description="Cadherin" evidence="15">
    <location>
        <begin position="568"/>
        <end position="674"/>
    </location>
</feature>
<dbReference type="EMBL" id="LSMT01000120">
    <property type="protein sequence ID" value="PFX26666.1"/>
    <property type="molecule type" value="Genomic_DNA"/>
</dbReference>
<evidence type="ECO:0000256" key="2">
    <source>
        <dbReference type="ARBA" id="ARBA00022536"/>
    </source>
</evidence>
<dbReference type="GO" id="GO:0005509">
    <property type="term" value="F:calcium ion binding"/>
    <property type="evidence" value="ECO:0007669"/>
    <property type="project" value="UniProtKB-UniRule"/>
</dbReference>
<evidence type="ECO:0000256" key="3">
    <source>
        <dbReference type="ARBA" id="ARBA00022692"/>
    </source>
</evidence>
<dbReference type="InterPro" id="IPR002126">
    <property type="entry name" value="Cadherin-like_dom"/>
</dbReference>
<keyword evidence="7" id="KW-0130">Cell adhesion</keyword>
<dbReference type="PANTHER" id="PTHR24026:SF126">
    <property type="entry name" value="PROTOCADHERIN FAT 4"/>
    <property type="match status" value="1"/>
</dbReference>
<feature type="domain" description="Cadherin" evidence="15">
    <location>
        <begin position="1889"/>
        <end position="2079"/>
    </location>
</feature>
<dbReference type="FunFam" id="2.60.40.60:FF:000020">
    <property type="entry name" value="Dachsous cadherin-related 1b"/>
    <property type="match status" value="8"/>
</dbReference>
<feature type="compositionally biased region" description="Polar residues" evidence="13">
    <location>
        <begin position="2371"/>
        <end position="2382"/>
    </location>
</feature>
<dbReference type="OrthoDB" id="9990384at2759"/>
<evidence type="ECO:0000259" key="15">
    <source>
        <dbReference type="PROSITE" id="PS50268"/>
    </source>
</evidence>
<dbReference type="SUPFAM" id="SSF49313">
    <property type="entry name" value="Cadherin-like"/>
    <property type="match status" value="23"/>
</dbReference>
<keyword evidence="5" id="KW-0677">Repeat</keyword>
<dbReference type="PRINTS" id="PR00205">
    <property type="entry name" value="CADHERIN"/>
</dbReference>
<keyword evidence="2" id="KW-0245">EGF-like domain</keyword>
<feature type="domain" description="Cadherin" evidence="15">
    <location>
        <begin position="1679"/>
        <end position="1783"/>
    </location>
</feature>
<dbReference type="SMART" id="SM00112">
    <property type="entry name" value="CA"/>
    <property type="match status" value="22"/>
</dbReference>
<proteinExistence type="predicted"/>
<evidence type="ECO:0000313" key="17">
    <source>
        <dbReference type="Proteomes" id="UP000225706"/>
    </source>
</evidence>
<dbReference type="FunFam" id="2.60.40.60:FF:000015">
    <property type="entry name" value="FAT atypical cadherin 1"/>
    <property type="match status" value="1"/>
</dbReference>
<feature type="domain" description="Cadherin" evidence="15">
    <location>
        <begin position="139"/>
        <end position="248"/>
    </location>
</feature>
<evidence type="ECO:0000256" key="6">
    <source>
        <dbReference type="ARBA" id="ARBA00022837"/>
    </source>
</evidence>
<feature type="domain" description="Cadherin" evidence="15">
    <location>
        <begin position="35"/>
        <end position="138"/>
    </location>
</feature>
<dbReference type="STRING" id="50429.A0A2B4SBB6"/>
<feature type="domain" description="Cadherin" evidence="15">
    <location>
        <begin position="2408"/>
        <end position="2521"/>
    </location>
</feature>
<keyword evidence="6 12" id="KW-0106">Calcium</keyword>
<dbReference type="InterPro" id="IPR015919">
    <property type="entry name" value="Cadherin-like_sf"/>
</dbReference>
<feature type="region of interest" description="Disordered" evidence="13">
    <location>
        <begin position="2731"/>
        <end position="2775"/>
    </location>
</feature>
<feature type="domain" description="Cadherin" evidence="15">
    <location>
        <begin position="2189"/>
        <end position="2294"/>
    </location>
</feature>
<dbReference type="PROSITE" id="PS50268">
    <property type="entry name" value="CADHERIN_2"/>
    <property type="match status" value="22"/>
</dbReference>
<dbReference type="PROSITE" id="PS00232">
    <property type="entry name" value="CADHERIN_1"/>
    <property type="match status" value="9"/>
</dbReference>
<keyword evidence="9 14" id="KW-0472">Membrane</keyword>
<feature type="domain" description="Cadherin" evidence="15">
    <location>
        <begin position="1325"/>
        <end position="1428"/>
    </location>
</feature>
<feature type="domain" description="Cadherin" evidence="15">
    <location>
        <begin position="354"/>
        <end position="458"/>
    </location>
</feature>
<evidence type="ECO:0000256" key="14">
    <source>
        <dbReference type="SAM" id="Phobius"/>
    </source>
</evidence>
<keyword evidence="10" id="KW-1015">Disulfide bond</keyword>
<keyword evidence="4" id="KW-0732">Signal</keyword>
<dbReference type="FunFam" id="2.60.40.60:FF:000024">
    <property type="entry name" value="FAT atypical cadherin 3"/>
    <property type="match status" value="1"/>
</dbReference>
<evidence type="ECO:0000256" key="9">
    <source>
        <dbReference type="ARBA" id="ARBA00023136"/>
    </source>
</evidence>
<feature type="domain" description="Cadherin" evidence="15">
    <location>
        <begin position="675"/>
        <end position="778"/>
    </location>
</feature>
<feature type="domain" description="Cadherin" evidence="15">
    <location>
        <begin position="1574"/>
        <end position="1678"/>
    </location>
</feature>
<feature type="domain" description="Cadherin" evidence="15">
    <location>
        <begin position="1008"/>
        <end position="1111"/>
    </location>
</feature>
<evidence type="ECO:0000313" key="16">
    <source>
        <dbReference type="EMBL" id="PFX26666.1"/>
    </source>
</evidence>
<dbReference type="FunFam" id="2.60.40.60:FF:000021">
    <property type="entry name" value="FAT atypical cadherin 1"/>
    <property type="match status" value="1"/>
</dbReference>
<evidence type="ECO:0000256" key="4">
    <source>
        <dbReference type="ARBA" id="ARBA00022729"/>
    </source>
</evidence>
<dbReference type="Gene3D" id="2.60.40.60">
    <property type="entry name" value="Cadherins"/>
    <property type="match status" value="23"/>
</dbReference>
<feature type="domain" description="Cadherin" evidence="15">
    <location>
        <begin position="459"/>
        <end position="567"/>
    </location>
</feature>
<evidence type="ECO:0000256" key="11">
    <source>
        <dbReference type="ARBA" id="ARBA00023180"/>
    </source>
</evidence>
<sequence length="2789" mass="307488">MDRLKNIIFGIFLVYVRDFQKCSCQGGNIKPTFDTSQSPLIQVPENTTVGSSLVYIKASDRDKDPIRFSLDSAVQNLLEIDNTGNLTLKNPLDRELEVKYLFNIYAADLCPGCDPEKRKTVKSFVLFVIDVNDNTPTFISTPYLARVAENNTIGDPVIQASAIDKDEGQNAVVSYTFSPSTKGWISPWKNDTIGDPVIQVSAIDKDQGQNALVSYTFSPSTKGWISPWKTGKLFVLYVKDVNDNTPTFMSTPYLARVAENDTIGDPVIQVSAIDKDQGQNALVSYTFSPSTKTDTFAIDNHLGIITINGSLDFEKVQRYTLFVTAKDGGDPPLESETTVIVEVSDVSDNPPAFLRPIYLESIPENKEKGSLVVQVEAVDGDAGVGNAVEYEIIDGNDEGLFDIDKSSGKITVNGTIDAEKMDFFRITVRTSEVVDPASNTTAVVLVTVLDTNDNSPQFLQDRYDFNIREDLARPGYIITDQLNVQDKDIYPQNRRFQYSLSGEDSKYFTIHQSSGLLKVNATLDYEQHKANFSFKVFANESETTERLSSFAIVEVDLININDNEPKFNQRSYNFTYDEEIPEGFVIGTIMATDADLGSYGEIKYELYGTGAASFTVDSSNGSIRASKVLDYEKNKEFMFFLLANDGGRFFEEDKRYVTTIRVSLRDINDNQPVFLETPYAADIMENQTDVVFVYQVSATDVDAGDNARVSFNITDGNIGNAFAINESGIITTTMKLDRETVSSYSLTIMAYDHGKPSRNTTTIFTVTVLDINDNPPVILDGPYLTANVSEGKGGGTVVYTFEASDQDEGRNKKLTYAISAGQNGEFILNSNTGVLQISPTGLDRELHSSYNLTINATDGGNPMLWGYSELHIKILDTNDNPPEFVPSPSVSLSTYIRVTDEGRDSINRVIIDVNATDKDDGTNAKIVYSLDGDQHGYFQLNSSTGVLYVRKVLDRENSEMTLDAQERGVFSLDITATDQAEPENTRKSSTVRVTVIVNDINDNTPQFDDPPQSTSISEAARPGSNVIQVLAADKDLGFAGKVVYNITEGNNNGHFEITPSGYILVKRTLDAEVESLYNLTIEAKDQGKPRRSNTTVVSIVVDDVNENDPVFNQSTYHRRVLENSNVSTLVATVHATDEDQDANGRVSYKITSGNSGEAFAINNQTGEVTVKGSIDREKIKEYTLSIQAEDAGHPSSRKAFADLVVTVLDENDSPPQFKENSYEASIAENSEAGKTVVPTVEIGATDADEGANAIISFSLYGTGSENFQINATTAVITTRYNSSLDRERNDTYHLTLTASDGGNQTTSIPLVVKITDVNDERPRFSQQVYYANISEDAARGTTVRRVTATDLDFLILNKEITYTSTGADAKFYINRATGDIIVDSGLDREFKSYYVLHVTASNIGQNSKEGSCQVNITVTDVIDEKPFFDTDTLTFHISENATVGMNVTQLKAQDRDIGDSHTYALVKSDSSGYFSIDRDTGVITTSKDLDRENMTEHVIYVQATDSVNLTSDKVKIVIKVDDVNDHAPVFTKSFYIEDYREESPKDTSILTVSAKDADMGVNAEIRFSIVGNATKTVYRAYVMENHPIGTPLLVVTATDKDVGTNARLSYGLRGGNFRFNIDQDTGNITTAVRLDREQAGAESYTLTVLAADDAVRSREGTTQVIVTVLDDNDHNPVFSQSNYLFEVAENVDVGHAVGLVSASDDDEGSNAMITYLIKAENGSVPIMINDTTGRIMTTSKLDREKNSSWTLIIIARDNGSPSLESNVTVQIVINDVNDNAPKFQHALYNVTLPESTFTKTEVETVSASDPDEGGNGQFRYSIESGDPDDQFAINAITGVITLRQKLDHETKAFYNITIAAQDLGIPALSGYTNLLVTVSDVDDNAPVFHKNGYTASILENATAGTFVAQVNASDIDADEAHKTIYYRIEGGNEQRNFVIGELNGTMFLNWTGKGLDREKVSSYTLTVAAISRVNNTEQKSTVLGRCEDRMRQVMADVVVFKCSDVFTEFGRIAVLCVSERLGVDAVAGLEVVCTETDPDCVFVEDFAKLMVFRCGVSGGKSDVLLIVTILDVNDVTPKFDTKYYIKSVREDIEKLSSSDDKRILTVSAKDDDVGDNAKIFYSISKGNEEGVFTLNNVTGELLKARALDREVKDFYSLLVTAADHGQPPLFNQTTINITIDDVNDQTPMIHTQAFFSVLENATVGTLITTINATDRDKDVNAQIKFTIISGNDDERFKLNETNGELRTAKSLDYDQETNSYKLTIEAKDLGSPPRSSVKTITIVLENIDDNLPVFVKRQVTLSVGENLPAGAVVGTIAAFDADQAGLIYYYIQSGDSGAMFTLNETTGVLRTTRQALDPVSLQPRNRRAAPDTSSNQTNTTQAPLPDDLGVQLVIVEIADQNDNGPRFTEKLYTGGVSEDAKHGSNIIQVFAVDSDEGNNSRISYELLQTKDSEEFSMDRETGWIKAKASYAGKFGIQFVLNVIAKDRFGEEPYFNDTAEVKIYVLTDIQRAVIITGRPPEYVRKYQADLKRVLENITGYIINIDDINYYKDKDGNYDRERTAVLFHAVDPTTNKVVDKEIVIDKIDNNYHKHLGFFNEWKIKEVKAHVEDQKDDEFPTVLAVVIGLGILLFIIILIFCCVVFQLRKRQNRKLRAATAASYGGSRSVNNGTVSSIPATNTRISEGSNPVWVDPYHNWGMRTEDEDAEVQPSPFYGGTFHIAEDGQEELYEAQEYSTDVHEEDSDIGKPGTSFSGSRKSSTSPPSPEAYESSPMTERKYLPHSSKFIVTTV</sequence>
<dbReference type="FunFam" id="2.60.40.60:FF:000013">
    <property type="entry name" value="Cadherin EGF LAG seven-pass G-type receptor"/>
    <property type="match status" value="1"/>
</dbReference>
<feature type="domain" description="Cadherin" evidence="15">
    <location>
        <begin position="2080"/>
        <end position="2189"/>
    </location>
</feature>
<feature type="domain" description="Cadherin" evidence="15">
    <location>
        <begin position="249"/>
        <end position="353"/>
    </location>
</feature>
<dbReference type="CDD" id="cd11304">
    <property type="entry name" value="Cadherin_repeat"/>
    <property type="match status" value="21"/>
</dbReference>
<feature type="transmembrane region" description="Helical" evidence="14">
    <location>
        <begin position="2619"/>
        <end position="2644"/>
    </location>
</feature>
<feature type="domain" description="Cadherin" evidence="15">
    <location>
        <begin position="780"/>
        <end position="884"/>
    </location>
</feature>
<dbReference type="PANTHER" id="PTHR24026">
    <property type="entry name" value="FAT ATYPICAL CADHERIN-RELATED"/>
    <property type="match status" value="1"/>
</dbReference>